<keyword evidence="1" id="KW-1133">Transmembrane helix</keyword>
<dbReference type="RefSeq" id="WP_136851552.1">
    <property type="nucleotide sequence ID" value="NZ_SWCI01000002.1"/>
</dbReference>
<feature type="transmembrane region" description="Helical" evidence="1">
    <location>
        <begin position="160"/>
        <end position="181"/>
    </location>
</feature>
<keyword evidence="1" id="KW-0472">Membrane</keyword>
<dbReference type="Proteomes" id="UP000305674">
    <property type="component" value="Unassembled WGS sequence"/>
</dbReference>
<dbReference type="AlphaFoldDB" id="A0A4U1BIC4"/>
<reference evidence="2 3" key="1">
    <citation type="submission" date="2019-04" db="EMBL/GenBank/DDBJ databases">
        <authorList>
            <person name="Hwang J.C."/>
        </authorList>
    </citation>
    <scope>NUCLEOTIDE SEQUENCE [LARGE SCALE GENOMIC DNA]</scope>
    <source>
        <strain evidence="2 3">IMCC35001</strain>
    </source>
</reference>
<keyword evidence="3" id="KW-1185">Reference proteome</keyword>
<protein>
    <submittedName>
        <fullName evidence="2">DUF3137 domain-containing protein</fullName>
    </submittedName>
</protein>
<dbReference type="InterPro" id="IPR021484">
    <property type="entry name" value="DUF3137"/>
</dbReference>
<feature type="transmembrane region" description="Helical" evidence="1">
    <location>
        <begin position="75"/>
        <end position="99"/>
    </location>
</feature>
<proteinExistence type="predicted"/>
<dbReference type="OrthoDB" id="6638271at2"/>
<gene>
    <name evidence="2" type="ORF">FCL40_03820</name>
</gene>
<accession>A0A4U1BIC4</accession>
<organism evidence="2 3">
    <name type="scientific">Ferrimonas sediminicola</name>
    <dbReference type="NCBI Taxonomy" id="2569538"/>
    <lineage>
        <taxon>Bacteria</taxon>
        <taxon>Pseudomonadati</taxon>
        <taxon>Pseudomonadota</taxon>
        <taxon>Gammaproteobacteria</taxon>
        <taxon>Alteromonadales</taxon>
        <taxon>Ferrimonadaceae</taxon>
        <taxon>Ferrimonas</taxon>
    </lineage>
</organism>
<feature type="transmembrane region" description="Helical" evidence="1">
    <location>
        <begin position="50"/>
        <end position="69"/>
    </location>
</feature>
<evidence type="ECO:0000313" key="2">
    <source>
        <dbReference type="EMBL" id="TKB50299.1"/>
    </source>
</evidence>
<sequence>MSHNKQVTANIDRIKADVEAATSQDQLIQVITSVQNHPGPLDYNDKLARAMMWLLMGIAVLGAVINHAMGNRYSSLAIVPYALVDSSVYWVPAMVAFAVGRHFHNHGKLPTLPGLLNRSWVVPALIAVVVGLLAQLPPWQMAYWFTLGNLLMLLTLGGQVYFGLEISFGALLLGVGLYLWLRKRKHWRDPVSDRIQHLDILFNNNLLQERVDATGKARQLGRLFRDFDRGNYSREIRALYSGDCTGEVHDFGYQLYHFHYVDKRTETYTDSDGKTRTRTRYDHYDRYGVLLAFPFAKGVSLDGDSRLRFYGDKYTSASNAFNRAFKVRARDQMEAARLLTPAVVELLTEFGSRFRQPVIEITDKGKMCIAFDDKDLLKLERRHGLDQPDAFKEEIAGHAKLEKLDTLLEMVHNLMRLSDNNFA</sequence>
<dbReference type="Pfam" id="PF11335">
    <property type="entry name" value="DUF3137"/>
    <property type="match status" value="1"/>
</dbReference>
<dbReference type="EMBL" id="SWCI01000002">
    <property type="protein sequence ID" value="TKB50299.1"/>
    <property type="molecule type" value="Genomic_DNA"/>
</dbReference>
<comment type="caution">
    <text evidence="2">The sequence shown here is derived from an EMBL/GenBank/DDBJ whole genome shotgun (WGS) entry which is preliminary data.</text>
</comment>
<evidence type="ECO:0000256" key="1">
    <source>
        <dbReference type="SAM" id="Phobius"/>
    </source>
</evidence>
<evidence type="ECO:0000313" key="3">
    <source>
        <dbReference type="Proteomes" id="UP000305674"/>
    </source>
</evidence>
<feature type="transmembrane region" description="Helical" evidence="1">
    <location>
        <begin position="120"/>
        <end position="140"/>
    </location>
</feature>
<keyword evidence="1" id="KW-0812">Transmembrane</keyword>
<name>A0A4U1BIC4_9GAMM</name>